<dbReference type="EMBL" id="JARBJD010000542">
    <property type="protein sequence ID" value="KAK2941155.1"/>
    <property type="molecule type" value="Genomic_DNA"/>
</dbReference>
<name>A0ABQ9WSZ4_9EUKA</name>
<proteinExistence type="predicted"/>
<comment type="caution">
    <text evidence="2">The sequence shown here is derived from an EMBL/GenBank/DDBJ whole genome shotgun (WGS) entry which is preliminary data.</text>
</comment>
<reference evidence="2 3" key="1">
    <citation type="journal article" date="2022" name="bioRxiv">
        <title>Genomics of Preaxostyla Flagellates Illuminates Evolutionary Transitions and the Path Towards Mitochondrial Loss.</title>
        <authorList>
            <person name="Novak L.V.F."/>
            <person name="Treitli S.C."/>
            <person name="Pyrih J."/>
            <person name="Halakuc P."/>
            <person name="Pipaliya S.V."/>
            <person name="Vacek V."/>
            <person name="Brzon O."/>
            <person name="Soukal P."/>
            <person name="Eme L."/>
            <person name="Dacks J.B."/>
            <person name="Karnkowska A."/>
            <person name="Elias M."/>
            <person name="Hampl V."/>
        </authorList>
    </citation>
    <scope>NUCLEOTIDE SEQUENCE [LARGE SCALE GENOMIC DNA]</scope>
    <source>
        <strain evidence="2">NAU3</strain>
        <tissue evidence="2">Gut</tissue>
    </source>
</reference>
<feature type="region of interest" description="Disordered" evidence="1">
    <location>
        <begin position="22"/>
        <end position="41"/>
    </location>
</feature>
<gene>
    <name evidence="2" type="ORF">BLNAU_23920</name>
</gene>
<evidence type="ECO:0000313" key="2">
    <source>
        <dbReference type="EMBL" id="KAK2941155.1"/>
    </source>
</evidence>
<organism evidence="2 3">
    <name type="scientific">Blattamonas nauphoetae</name>
    <dbReference type="NCBI Taxonomy" id="2049346"/>
    <lineage>
        <taxon>Eukaryota</taxon>
        <taxon>Metamonada</taxon>
        <taxon>Preaxostyla</taxon>
        <taxon>Oxymonadida</taxon>
        <taxon>Blattamonas</taxon>
    </lineage>
</organism>
<accession>A0ABQ9WSZ4</accession>
<dbReference type="Proteomes" id="UP001281761">
    <property type="component" value="Unassembled WGS sequence"/>
</dbReference>
<sequence>MAVADPFTFEYNLVVVSNVYEDPTPDSSSNLPPPNPQLASDGRRIEVPLSFTVTDLYRELASTLGVSHVYITIQFPCTEPPDRKPDKLQGQDKLDPSLQPGNTEWLKLVGWSGYQYNPSATLRSLLKYWPVEEDGRRKPMHVVAIPRILCEDPTLFVDETVDQLNNRLQLMGSLYNLYYTKAEDRVVWMPTFVSKFRDRKQMYIRDCWEEFHIGVIAHFWQFITGDPINDQALDNLRQDYFTDGLDKQATKDKELQRSIEETPDWIARNRADVSPFTTLVGPTLMGHNLYRAICVNGQPGTGKSQMLLYLIHCLMQRLDFVAILYVLPEMPVISILVDKSNRSNPISVRSHYSPLRETWYTDGWPVIHIVDSVDPSISPGMNNYFTVYTASPATYTVQIKRFKPTGTKYEGNYPFWTKQEFYAMLRCLGMTER</sequence>
<protein>
    <submittedName>
        <fullName evidence="2">Uncharacterized protein</fullName>
    </submittedName>
</protein>
<evidence type="ECO:0000313" key="3">
    <source>
        <dbReference type="Proteomes" id="UP001281761"/>
    </source>
</evidence>
<keyword evidence="3" id="KW-1185">Reference proteome</keyword>
<evidence type="ECO:0000256" key="1">
    <source>
        <dbReference type="SAM" id="MobiDB-lite"/>
    </source>
</evidence>